<evidence type="ECO:0000256" key="4">
    <source>
        <dbReference type="ARBA" id="ARBA00022833"/>
    </source>
</evidence>
<evidence type="ECO:0000256" key="2">
    <source>
        <dbReference type="ARBA" id="ARBA00022737"/>
    </source>
</evidence>
<dbReference type="PROSITE" id="PS51039">
    <property type="entry name" value="ZF_AN1"/>
    <property type="match status" value="1"/>
</dbReference>
<evidence type="ECO:0000256" key="3">
    <source>
        <dbReference type="ARBA" id="ARBA00022771"/>
    </source>
</evidence>
<dbReference type="AlphaFoldDB" id="A0A8H7PD83"/>
<feature type="region of interest" description="Disordered" evidence="6">
    <location>
        <begin position="57"/>
        <end position="76"/>
    </location>
</feature>
<accession>A0A8H7PD83</accession>
<dbReference type="PANTHER" id="PTHR14677:SF40">
    <property type="entry name" value="CDC48-ASSOCIATED UBIQUITIN-LIKE_ZINC FINGER PROTEIN 1"/>
    <property type="match status" value="1"/>
</dbReference>
<keyword evidence="9" id="KW-1185">Reference proteome</keyword>
<dbReference type="InterPro" id="IPR000058">
    <property type="entry name" value="Znf_AN1"/>
</dbReference>
<protein>
    <recommendedName>
        <fullName evidence="7">AN1-type domain-containing protein</fullName>
    </recommendedName>
</protein>
<sequence>MSKLQQNLLEHWKREDHKCPSLNDPNSDFRVPTCPICSNPVPVKRGEDPNLRMNQHIEGGCKEKPTSTSPPSNTCRKQGCKTKLLVPMFCSSCKNSFCVKHRLESDHDCQGRRAASASPSRTANTKRNFAKFLKDVPTRPASTPITNTKSTSSASRTGLGIQPIDREHQRHRQKLEDKVRRGAPLTESEQVALATYRSQDSGSEQKNCIIC</sequence>
<dbReference type="OrthoDB" id="431929at2759"/>
<keyword evidence="3 5" id="KW-0863">Zinc-finger</keyword>
<evidence type="ECO:0000259" key="7">
    <source>
        <dbReference type="PROSITE" id="PS51039"/>
    </source>
</evidence>
<dbReference type="Proteomes" id="UP000654370">
    <property type="component" value="Unassembled WGS sequence"/>
</dbReference>
<dbReference type="GO" id="GO:0005737">
    <property type="term" value="C:cytoplasm"/>
    <property type="evidence" value="ECO:0007669"/>
    <property type="project" value="TreeGrafter"/>
</dbReference>
<feature type="region of interest" description="Disordered" evidence="6">
    <location>
        <begin position="137"/>
        <end position="186"/>
    </location>
</feature>
<keyword evidence="1" id="KW-0479">Metal-binding</keyword>
<feature type="compositionally biased region" description="Polar residues" evidence="6">
    <location>
        <begin position="66"/>
        <end position="76"/>
    </location>
</feature>
<dbReference type="PANTHER" id="PTHR14677">
    <property type="entry name" value="ARSENITE INDUCUBLE RNA ASSOCIATED PROTEIN AIP-1-RELATED"/>
    <property type="match status" value="1"/>
</dbReference>
<dbReference type="InterPro" id="IPR057357">
    <property type="entry name" value="Znf-C2H2_ZFAND2A/B"/>
</dbReference>
<dbReference type="SMART" id="SM00154">
    <property type="entry name" value="ZnF_AN1"/>
    <property type="match status" value="1"/>
</dbReference>
<dbReference type="EMBL" id="JAEPQZ010000019">
    <property type="protein sequence ID" value="KAG2171779.1"/>
    <property type="molecule type" value="Genomic_DNA"/>
</dbReference>
<keyword evidence="4" id="KW-0862">Zinc</keyword>
<evidence type="ECO:0000256" key="6">
    <source>
        <dbReference type="SAM" id="MobiDB-lite"/>
    </source>
</evidence>
<gene>
    <name evidence="8" type="ORF">INT43_008159</name>
</gene>
<name>A0A8H7PD83_MORIS</name>
<feature type="compositionally biased region" description="Basic and acidic residues" evidence="6">
    <location>
        <begin position="164"/>
        <end position="180"/>
    </location>
</feature>
<evidence type="ECO:0000313" key="9">
    <source>
        <dbReference type="Proteomes" id="UP000654370"/>
    </source>
</evidence>
<evidence type="ECO:0000256" key="5">
    <source>
        <dbReference type="PROSITE-ProRule" id="PRU00449"/>
    </source>
</evidence>
<keyword evidence="2" id="KW-0677">Repeat</keyword>
<dbReference type="SUPFAM" id="SSF118310">
    <property type="entry name" value="AN1-like Zinc finger"/>
    <property type="match status" value="1"/>
</dbReference>
<organism evidence="8 9">
    <name type="scientific">Mortierella isabellina</name>
    <name type="common">Filamentous fungus</name>
    <name type="synonym">Umbelopsis isabellina</name>
    <dbReference type="NCBI Taxonomy" id="91625"/>
    <lineage>
        <taxon>Eukaryota</taxon>
        <taxon>Fungi</taxon>
        <taxon>Fungi incertae sedis</taxon>
        <taxon>Mucoromycota</taxon>
        <taxon>Mucoromycotina</taxon>
        <taxon>Umbelopsidomycetes</taxon>
        <taxon>Umbelopsidales</taxon>
        <taxon>Umbelopsidaceae</taxon>
        <taxon>Umbelopsis</taxon>
    </lineage>
</organism>
<evidence type="ECO:0000313" key="8">
    <source>
        <dbReference type="EMBL" id="KAG2171779.1"/>
    </source>
</evidence>
<dbReference type="Pfam" id="PF25403">
    <property type="entry name" value="zf-C2H2_ZFAND2"/>
    <property type="match status" value="1"/>
</dbReference>
<comment type="caution">
    <text evidence="8">The sequence shown here is derived from an EMBL/GenBank/DDBJ whole genome shotgun (WGS) entry which is preliminary data.</text>
</comment>
<dbReference type="GO" id="GO:0008270">
    <property type="term" value="F:zinc ion binding"/>
    <property type="evidence" value="ECO:0007669"/>
    <property type="project" value="UniProtKB-KW"/>
</dbReference>
<proteinExistence type="predicted"/>
<dbReference type="Gene3D" id="4.10.1110.10">
    <property type="entry name" value="AN1-like Zinc finger"/>
    <property type="match status" value="1"/>
</dbReference>
<feature type="compositionally biased region" description="Polar residues" evidence="6">
    <location>
        <begin position="140"/>
        <end position="156"/>
    </location>
</feature>
<reference evidence="8" key="1">
    <citation type="submission" date="2020-12" db="EMBL/GenBank/DDBJ databases">
        <title>Metabolic potential, ecology and presence of endohyphal bacteria is reflected in genomic diversity of Mucoromycotina.</title>
        <authorList>
            <person name="Muszewska A."/>
            <person name="Okrasinska A."/>
            <person name="Steczkiewicz K."/>
            <person name="Drgas O."/>
            <person name="Orlowska M."/>
            <person name="Perlinska-Lenart U."/>
            <person name="Aleksandrzak-Piekarczyk T."/>
            <person name="Szatraj K."/>
            <person name="Zielenkiewicz U."/>
            <person name="Pilsyk S."/>
            <person name="Malc E."/>
            <person name="Mieczkowski P."/>
            <person name="Kruszewska J.S."/>
            <person name="Biernat P."/>
            <person name="Pawlowska J."/>
        </authorList>
    </citation>
    <scope>NUCLEOTIDE SEQUENCE</scope>
    <source>
        <strain evidence="8">WA0000067209</strain>
    </source>
</reference>
<evidence type="ECO:0000256" key="1">
    <source>
        <dbReference type="ARBA" id="ARBA00022723"/>
    </source>
</evidence>
<dbReference type="InterPro" id="IPR035896">
    <property type="entry name" value="AN1-like_Znf"/>
</dbReference>
<dbReference type="Pfam" id="PF01428">
    <property type="entry name" value="zf-AN1"/>
    <property type="match status" value="1"/>
</dbReference>
<feature type="domain" description="AN1-type" evidence="7">
    <location>
        <begin position="69"/>
        <end position="117"/>
    </location>
</feature>